<evidence type="ECO:0000313" key="4">
    <source>
        <dbReference type="Proteomes" id="UP000032266"/>
    </source>
</evidence>
<reference evidence="3 4" key="1">
    <citation type="submission" date="2014-01" db="EMBL/GenBank/DDBJ databases">
        <title>Full genme sequencing of cellulolytic bacterium Gynuella sunshinyii YC6258T gen. nov., sp. nov.</title>
        <authorList>
            <person name="Khan H."/>
            <person name="Chung E.J."/>
            <person name="Chung Y.R."/>
        </authorList>
    </citation>
    <scope>NUCLEOTIDE SEQUENCE [LARGE SCALE GENOMIC DNA]</scope>
    <source>
        <strain evidence="3 4">YC6258</strain>
    </source>
</reference>
<keyword evidence="2" id="KW-1133">Transmembrane helix</keyword>
<dbReference type="InterPro" id="IPR050445">
    <property type="entry name" value="Bact_polysacc_biosynth/exp"/>
</dbReference>
<sequence>MRLRWWIFLWILLASLTTLLASQFWPYQFQASSGLRLEQRNLDILFGDINAENGSSEPWDFTLDARKDLSAPPGDIDTQLMDREEDRQWLDNITPEQWNHILDLTSINQLDENTLQLLVRTNTRDAARHTSRILVQLLSHRFNAEINQRVASHINYIDSQVKAYEAKLSTAENEMKDFKVSNTGYSDQSNTLTNQHILQLEQNIEKALSDLSDQSVRMRLLDEQLTEGSVAYQNLIGSEEYKTPKAQQLEQQITDLNRRIQSLASVYKETYPELIKAREELSLARQSLATELKTGNSFNANPYVIDLRRERARHAAEIESLKNRIAQMRRQLNEETKRVATLSEAGLKLQELQRDYDVNRQLYEKFLAQRENIRITYGALQIIGAATVLPPDPSLNRTVGVNSAMILLTGTLVTLLLPVCMLIIKILFDARLRTIDQVWQLGFRVLASAPVYKTSALRLKNVMFLVFLALALAGIIYGYWFQYLHLSR</sequence>
<accession>A0A0C5VGB4</accession>
<evidence type="ECO:0000256" key="2">
    <source>
        <dbReference type="SAM" id="Phobius"/>
    </source>
</evidence>
<dbReference type="Proteomes" id="UP000032266">
    <property type="component" value="Chromosome"/>
</dbReference>
<dbReference type="KEGG" id="gsn:YC6258_00408"/>
<dbReference type="PANTHER" id="PTHR32309">
    <property type="entry name" value="TYROSINE-PROTEIN KINASE"/>
    <property type="match status" value="1"/>
</dbReference>
<feature type="coiled-coil region" evidence="1">
    <location>
        <begin position="154"/>
        <end position="217"/>
    </location>
</feature>
<dbReference type="HOGENOM" id="CLU_558683_0_0_6"/>
<protein>
    <submittedName>
        <fullName evidence="3">Uncharacterized protein involved in exopolysaccharide biosynthesis</fullName>
    </submittedName>
</protein>
<dbReference type="AlphaFoldDB" id="A0A0C5VGB4"/>
<dbReference type="STRING" id="1445510.YC6258_00408"/>
<dbReference type="PANTHER" id="PTHR32309:SF31">
    <property type="entry name" value="CAPSULAR EXOPOLYSACCHARIDE FAMILY"/>
    <property type="match status" value="1"/>
</dbReference>
<dbReference type="EMBL" id="CP007142">
    <property type="protein sequence ID" value="AJQ92458.1"/>
    <property type="molecule type" value="Genomic_DNA"/>
</dbReference>
<keyword evidence="4" id="KW-1185">Reference proteome</keyword>
<feature type="transmembrane region" description="Helical" evidence="2">
    <location>
        <begin position="462"/>
        <end position="481"/>
    </location>
</feature>
<feature type="transmembrane region" description="Helical" evidence="2">
    <location>
        <begin position="404"/>
        <end position="428"/>
    </location>
</feature>
<gene>
    <name evidence="3" type="ORF">YC6258_00408</name>
</gene>
<keyword evidence="2" id="KW-0812">Transmembrane</keyword>
<organism evidence="3 4">
    <name type="scientific">Gynuella sunshinyii YC6258</name>
    <dbReference type="NCBI Taxonomy" id="1445510"/>
    <lineage>
        <taxon>Bacteria</taxon>
        <taxon>Pseudomonadati</taxon>
        <taxon>Pseudomonadota</taxon>
        <taxon>Gammaproteobacteria</taxon>
        <taxon>Oceanospirillales</taxon>
        <taxon>Saccharospirillaceae</taxon>
        <taxon>Gynuella</taxon>
    </lineage>
</organism>
<keyword evidence="1" id="KW-0175">Coiled coil</keyword>
<evidence type="ECO:0000313" key="3">
    <source>
        <dbReference type="EMBL" id="AJQ92458.1"/>
    </source>
</evidence>
<keyword evidence="2" id="KW-0472">Membrane</keyword>
<proteinExistence type="predicted"/>
<name>A0A0C5VGB4_9GAMM</name>
<feature type="coiled-coil region" evidence="1">
    <location>
        <begin position="304"/>
        <end position="345"/>
    </location>
</feature>
<evidence type="ECO:0000256" key="1">
    <source>
        <dbReference type="SAM" id="Coils"/>
    </source>
</evidence>